<comment type="caution">
    <text evidence="2">The sequence shown here is derived from an EMBL/GenBank/DDBJ whole genome shotgun (WGS) entry which is preliminary data.</text>
</comment>
<feature type="region of interest" description="Disordered" evidence="1">
    <location>
        <begin position="1"/>
        <end position="51"/>
    </location>
</feature>
<sequence length="141" mass="16381">MAPTQKWPHDHTNPTPHDPDDERRRREEKRRREDDDIAEADARLEKDERRRRREKLRAWRAAEDARVRAAVAEYVAAGRGETAREVEPKGPAREVACLGCVQRNLECHQRLVKNARTCWECKQRHVRCGNGTGARRRSAGP</sequence>
<dbReference type="RefSeq" id="XP_036632273.1">
    <property type="nucleotide sequence ID" value="XM_036776254.1"/>
</dbReference>
<name>A0A8H7DRR5_PLEOS</name>
<evidence type="ECO:0000313" key="3">
    <source>
        <dbReference type="Proteomes" id="UP000623687"/>
    </source>
</evidence>
<reference evidence="2" key="1">
    <citation type="submission" date="2019-07" db="EMBL/GenBank/DDBJ databases">
        <authorList>
            <person name="Palmer J.M."/>
        </authorList>
    </citation>
    <scope>NUCLEOTIDE SEQUENCE</scope>
    <source>
        <strain evidence="2">PC9</strain>
    </source>
</reference>
<dbReference type="GeneID" id="59376528"/>
<protein>
    <submittedName>
        <fullName evidence="2">Uncharacterized protein</fullName>
    </submittedName>
</protein>
<dbReference type="EMBL" id="JACETU010000004">
    <property type="protein sequence ID" value="KAF7430995.1"/>
    <property type="molecule type" value="Genomic_DNA"/>
</dbReference>
<feature type="compositionally biased region" description="Basic and acidic residues" evidence="1">
    <location>
        <begin position="7"/>
        <end position="48"/>
    </location>
</feature>
<evidence type="ECO:0000313" key="2">
    <source>
        <dbReference type="EMBL" id="KAF7430995.1"/>
    </source>
</evidence>
<gene>
    <name evidence="2" type="ORF">PC9H_006710</name>
</gene>
<proteinExistence type="predicted"/>
<organism evidence="2 3">
    <name type="scientific">Pleurotus ostreatus</name>
    <name type="common">Oyster mushroom</name>
    <name type="synonym">White-rot fungus</name>
    <dbReference type="NCBI Taxonomy" id="5322"/>
    <lineage>
        <taxon>Eukaryota</taxon>
        <taxon>Fungi</taxon>
        <taxon>Dikarya</taxon>
        <taxon>Basidiomycota</taxon>
        <taxon>Agaricomycotina</taxon>
        <taxon>Agaricomycetes</taxon>
        <taxon>Agaricomycetidae</taxon>
        <taxon>Agaricales</taxon>
        <taxon>Pleurotineae</taxon>
        <taxon>Pleurotaceae</taxon>
        <taxon>Pleurotus</taxon>
    </lineage>
</organism>
<evidence type="ECO:0000256" key="1">
    <source>
        <dbReference type="SAM" id="MobiDB-lite"/>
    </source>
</evidence>
<accession>A0A8H7DRR5</accession>
<keyword evidence="3" id="KW-1185">Reference proteome</keyword>
<dbReference type="Proteomes" id="UP000623687">
    <property type="component" value="Unassembled WGS sequence"/>
</dbReference>
<dbReference type="AlphaFoldDB" id="A0A8H7DRR5"/>
<dbReference type="OrthoDB" id="10642866at2759"/>
<dbReference type="VEuPathDB" id="FungiDB:PC9H_006710"/>